<dbReference type="InterPro" id="IPR044210">
    <property type="entry name" value="Tfc3-like"/>
</dbReference>
<dbReference type="Pfam" id="PF20222">
    <property type="entry name" value="DUF6581"/>
    <property type="match status" value="1"/>
</dbReference>
<dbReference type="EMBL" id="LT558135">
    <property type="protein sequence ID" value="SAM85818.1"/>
    <property type="molecule type" value="Genomic_DNA"/>
</dbReference>
<proteinExistence type="predicted"/>
<keyword evidence="6" id="KW-1185">Reference proteome</keyword>
<dbReference type="Proteomes" id="UP000658997">
    <property type="component" value="Unassembled WGS sequence"/>
</dbReference>
<evidence type="ECO:0000256" key="1">
    <source>
        <dbReference type="SAM" id="MobiDB-lite"/>
    </source>
</evidence>
<reference evidence="3" key="1">
    <citation type="submission" date="2016-04" db="EMBL/GenBank/DDBJ databases">
        <authorList>
            <person name="Evans L.H."/>
            <person name="Alamgir A."/>
            <person name="Owens N."/>
            <person name="Weber N.D."/>
            <person name="Virtaneva K."/>
            <person name="Barbian K."/>
            <person name="Babar A."/>
            <person name="Rosenke K."/>
        </authorList>
    </citation>
    <scope>NUCLEOTIDE SEQUENCE</scope>
    <source>
        <strain evidence="3">UB2112</strain>
    </source>
</reference>
<dbReference type="GO" id="GO:0042791">
    <property type="term" value="P:5S class rRNA transcription by RNA polymerase III"/>
    <property type="evidence" value="ECO:0007669"/>
    <property type="project" value="TreeGrafter"/>
</dbReference>
<name>A0A1K0GCN5_9BASI</name>
<dbReference type="SMART" id="SM00384">
    <property type="entry name" value="AT_hook"/>
    <property type="match status" value="3"/>
</dbReference>
<gene>
    <name evidence="4" type="ORF">UBRO2_02760</name>
    <name evidence="3" type="ORF">UBRO_07173</name>
</gene>
<feature type="compositionally biased region" description="Low complexity" evidence="1">
    <location>
        <begin position="811"/>
        <end position="823"/>
    </location>
</feature>
<dbReference type="SUPFAM" id="SSF46785">
    <property type="entry name" value="Winged helix' DNA-binding domain"/>
    <property type="match status" value="1"/>
</dbReference>
<dbReference type="PANTHER" id="PTHR15180:SF1">
    <property type="entry name" value="GENERAL TRANSCRIPTION FACTOR 3C POLYPEPTIDE 1"/>
    <property type="match status" value="1"/>
</dbReference>
<reference evidence="5" key="2">
    <citation type="submission" date="2016-04" db="EMBL/GenBank/DDBJ databases">
        <authorList>
            <person name="Guldener U."/>
            <person name="Guldener U."/>
        </authorList>
    </citation>
    <scope>NUCLEOTIDE SEQUENCE [LARGE SCALE GENOMIC DNA]</scope>
    <source>
        <strain evidence="5">UB2112</strain>
    </source>
</reference>
<evidence type="ECO:0000313" key="5">
    <source>
        <dbReference type="Proteomes" id="UP000179920"/>
    </source>
</evidence>
<dbReference type="Proteomes" id="UP000179920">
    <property type="component" value="Chromosome XIX"/>
</dbReference>
<dbReference type="InterPro" id="IPR046488">
    <property type="entry name" value="Sfc3/Tfc3_C"/>
</dbReference>
<dbReference type="InterPro" id="IPR017956">
    <property type="entry name" value="AT_hook_DNA-bd_motif"/>
</dbReference>
<protein>
    <recommendedName>
        <fullName evidence="2">Transcription factor tau subunit sfc3/Tfc3 C-terminal domain-containing protein</fullName>
    </recommendedName>
</protein>
<dbReference type="InterPro" id="IPR036390">
    <property type="entry name" value="WH_DNA-bd_sf"/>
</dbReference>
<sequence>MIDELIHYCIEQIGLDGEAGTEIDRLTHYIRNFHAEHSSRSQLPDQLVDASYHAFVFCQLVSHPDVGVGLFVPGVPFKGGAKSGIFRKLSAPDSPASIKSEGRADPPSEYDWVQLLPDQPLAEQQGLFQLQQTHSDRLRLVLNNALIKRLLVGASDGLLPPSAYRALQLICRSREVPMLSTEIGSALHLDQKTVFYICKRLTDLGLITKIRARETGNFASYFVATSFEDRCEILIQQRNADNAADLRQSGVEAPASEQGPSTSTSRMVADHDEIGIESDEDAEGEDIDQDASAPTVTVKEEEGPQDTLPSSEHQKEEYHSQNIARPRAPVFEYLDAEKSLLWNNSRPELLRFRIYLACDVTSSKVTARLGLMRRINIASAKPQRRSFHNFLEHAIVDGFLQVVNIFIASTGRTHKGLRMTSKGNDEMQGLLRGDFSDATTLEAQAKANRLNLKLAQDLARIDSCLPRELTLERFLYEQVARAGPSGRTTAQLMAQLHANGHFSRTIEQLLQRAEEADGEPSMSDMQIREFHEHKVRIRSTKIYSHHAWVLQCANEGYLDQDDLDLLASAGGPSCFHQFSTSWTAPEQVSEGLASLSKDLFTPTRRKGAPRLGRSPTKRPIDADPDAPAPKRGRPRKHPVDPNASPPKRGRPRKHPVDPSPDEPVTPRKRGRPRKQPIESAAARPAGTPASSAAGSASSSRFSSPAPSDAQSPVTTVPESTSRAKRKRGSDTPNDNDDGTPAPESPAVSAATRRSRRLLQDRTPAQPTSLLASSPILHEPDDAQTTVSTTIEAAVASAPATLEPKKQPAAVQETTQTGQSTQDTSYAAKAPNDTSRVADLLAASTEMEVEAKTALPTTPRDVKLKKSISTPSASERKAKMNLTQLRSSNALVQCIRQAGGAMDSLLIPDQLSTFVETHGFASDAQLINLRDRKVREKALTSAVDNGLLRRTYIRIDRPNVLFPRRQIVYLADLPAKELQAYCEAVKDRREGWFDGKNAKTILTSVTDNVEVDVDDATRFAKPWHMQDAFRLSDLPNQHAQLVALRQPFCDVASVYRQHFGFLGGEMIRLKAFHHACAKFINLRQSSSNAVAASAGLPLSFFWTEAPLELYFAFVPFFQIPESLERLALDPTVRSLPVHAVTDNLKATLGLSSGVPNDAFVALYSLATQLSDLGICKINADARGKEKADLDPQATSVVPLDHIAFYDWGSEEQEKPLTEVMDVGLDADKINLFWAKMQSSCFRIRKDLEGNASALDASSLDDVDVFKTVPEGLESAMYASKSWRPYHQLRPSQVKYLWRVDDRNISSATQHDIERLAYVTLAPQQVVRAVLQVKLEHVNEPVDIQRAPGLRRKKPRFTWPLKLTTISLPTQAYKAVLASTAGPRKTTPAERERQGRMTTLTKARQLRQRRDEQFQMMLDQAFENASGADTLRPKIETALTVVRRKFVAGDVRFDAEAVRRAISRAIRSASGIKTMPAVRASAEGRRKRQTRGAETEDRQGSDPFDEDRDDDGDEDAAAGGSGRSKRDRRSRRNFDQVNFWTPAKKELLRDAAVILRVRDQMRGRSDWSALFQVIDEGERVKTKGVIMAQWRNQYYRMRSLYGEESYLAALESRWIPVYLAAREDGSLHDPDFPAATGFDLNAQIELLRAKIDKNAVQRSLVKPVARHHLPLQLQLSTDPTNSWKDEFVEEPVGRRFEQFFPSTELGAATRRFETLLGTSFGAEADSSGGEGHANVADLMAEWAVRVVIASGSPDAADQDATAEALAGALSAPASTNVKHSALTPVDEMTKADFCKSVGDILIEEAMQRLLDAKLIRSITVDPMIRRKPGTNFVFTEELQKLFPDSSAADRLGGADLQATLTNRRSDFQEVCDASNGLLVEPIQADGEAAAAVLLMQLELMDAQIDGRAFDRLRQNPAFNARVLNDEDLEAFISIKGRDGAMDALDAAVLPLPAIPQDGALEWVSAVGAGTDVLEDEAESLRSKWLERFESMLTSFRATDAAAAERLQSFGTQLFEAGGLGLTLNEGSTLVDVQALTASPLPLAFFSPLTSDAVLIASPFVHTYALNIPSGVHPQGSQLTVPHIWTTLSSPSLEAWRHLLETVVALVFQRPGLNIAWLASRFSTTLDTADGSNKRVIGTSFADVWLATQTLVGSRIVEIRTDRIQTIDGGEVERGFMAKWTLHPGSARKIWAGFR</sequence>
<feature type="domain" description="Transcription factor tau subunit sfc3/Tfc3 C-terminal" evidence="2">
    <location>
        <begin position="1538"/>
        <end position="1933"/>
    </location>
</feature>
<reference evidence="4" key="3">
    <citation type="submission" date="2018-08" db="EMBL/GenBank/DDBJ databases">
        <authorList>
            <person name="Guldener U."/>
        </authorList>
    </citation>
    <scope>NUCLEOTIDE SEQUENCE</scope>
    <source>
        <strain evidence="4">UB2</strain>
    </source>
</reference>
<evidence type="ECO:0000313" key="3">
    <source>
        <dbReference type="EMBL" id="SAM85818.1"/>
    </source>
</evidence>
<feature type="region of interest" description="Disordered" evidence="1">
    <location>
        <begin position="1472"/>
        <end position="1529"/>
    </location>
</feature>
<feature type="region of interest" description="Disordered" evidence="1">
    <location>
        <begin position="249"/>
        <end position="268"/>
    </location>
</feature>
<evidence type="ECO:0000313" key="4">
    <source>
        <dbReference type="EMBL" id="SYW79076.1"/>
    </source>
</evidence>
<dbReference type="OrthoDB" id="68020at2759"/>
<feature type="compositionally biased region" description="Low complexity" evidence="1">
    <location>
        <begin position="679"/>
        <end position="709"/>
    </location>
</feature>
<feature type="compositionally biased region" description="Polar residues" evidence="1">
    <location>
        <begin position="762"/>
        <end position="771"/>
    </location>
</feature>
<dbReference type="EMBL" id="ULHB01000045">
    <property type="protein sequence ID" value="SYW79076.1"/>
    <property type="molecule type" value="Genomic_DNA"/>
</dbReference>
<feature type="compositionally biased region" description="Basic and acidic residues" evidence="1">
    <location>
        <begin position="1489"/>
        <end position="1498"/>
    </location>
</feature>
<evidence type="ECO:0000259" key="2">
    <source>
        <dbReference type="Pfam" id="PF20222"/>
    </source>
</evidence>
<feature type="compositionally biased region" description="Acidic residues" evidence="1">
    <location>
        <begin position="1501"/>
        <end position="1514"/>
    </location>
</feature>
<feature type="region of interest" description="Disordered" evidence="1">
    <location>
        <begin position="595"/>
        <end position="832"/>
    </location>
</feature>
<dbReference type="GO" id="GO:0000127">
    <property type="term" value="C:transcription factor TFIIIC complex"/>
    <property type="evidence" value="ECO:0007669"/>
    <property type="project" value="InterPro"/>
</dbReference>
<organism evidence="3 5">
    <name type="scientific">Ustilago bromivora</name>
    <dbReference type="NCBI Taxonomy" id="307758"/>
    <lineage>
        <taxon>Eukaryota</taxon>
        <taxon>Fungi</taxon>
        <taxon>Dikarya</taxon>
        <taxon>Basidiomycota</taxon>
        <taxon>Ustilaginomycotina</taxon>
        <taxon>Ustilaginomycetes</taxon>
        <taxon>Ustilaginales</taxon>
        <taxon>Ustilaginaceae</taxon>
        <taxon>Ustilago</taxon>
    </lineage>
</organism>
<dbReference type="PANTHER" id="PTHR15180">
    <property type="entry name" value="GENERAL TRANSCRIPTION FACTOR 3C POLYPEPTIDE 1"/>
    <property type="match status" value="1"/>
</dbReference>
<feature type="compositionally biased region" description="Acidic residues" evidence="1">
    <location>
        <begin position="278"/>
        <end position="289"/>
    </location>
</feature>
<dbReference type="GO" id="GO:0003677">
    <property type="term" value="F:DNA binding"/>
    <property type="evidence" value="ECO:0007669"/>
    <property type="project" value="InterPro"/>
</dbReference>
<feature type="region of interest" description="Disordered" evidence="1">
    <location>
        <begin position="278"/>
        <end position="322"/>
    </location>
</feature>
<feature type="compositionally biased region" description="Polar residues" evidence="1">
    <location>
        <begin position="710"/>
        <end position="720"/>
    </location>
</feature>
<evidence type="ECO:0000313" key="6">
    <source>
        <dbReference type="Proteomes" id="UP000658997"/>
    </source>
</evidence>
<accession>A0A1K0GCN5</accession>
<dbReference type="GO" id="GO:0006384">
    <property type="term" value="P:transcription initiation at RNA polymerase III promoter"/>
    <property type="evidence" value="ECO:0007669"/>
    <property type="project" value="InterPro"/>
</dbReference>